<dbReference type="Proteomes" id="UP000000998">
    <property type="component" value="Chromosome"/>
</dbReference>
<dbReference type="STRING" id="351348.Maqu_0656"/>
<dbReference type="KEGG" id="maq:Maqu_0656"/>
<sequence length="79" mass="8576">MIRSPELSEAMGELNETTAQTEAMLEMFTAHLADALENGGGLLSDEQLLNYVWALKAQNSRTKRAIQSINHATAQSANA</sequence>
<evidence type="ECO:0000313" key="2">
    <source>
        <dbReference type="Proteomes" id="UP000000998"/>
    </source>
</evidence>
<organism evidence="1 2">
    <name type="scientific">Marinobacter nauticus (strain ATCC 700491 / DSM 11845 / VT8)</name>
    <name type="common">Marinobacter aquaeolei</name>
    <dbReference type="NCBI Taxonomy" id="351348"/>
    <lineage>
        <taxon>Bacteria</taxon>
        <taxon>Pseudomonadati</taxon>
        <taxon>Pseudomonadota</taxon>
        <taxon>Gammaproteobacteria</taxon>
        <taxon>Pseudomonadales</taxon>
        <taxon>Marinobacteraceae</taxon>
        <taxon>Marinobacter</taxon>
    </lineage>
</organism>
<dbReference type="SUPFAM" id="SSF46938">
    <property type="entry name" value="CRAL/TRIO N-terminal domain"/>
    <property type="match status" value="1"/>
</dbReference>
<dbReference type="RefSeq" id="WP_011784187.1">
    <property type="nucleotide sequence ID" value="NC_008740.1"/>
</dbReference>
<dbReference type="HOGENOM" id="CLU_2601877_0_0_6"/>
<proteinExistence type="predicted"/>
<dbReference type="EMBL" id="CP000514">
    <property type="protein sequence ID" value="ABM17754.1"/>
    <property type="molecule type" value="Genomic_DNA"/>
</dbReference>
<gene>
    <name evidence="1" type="ordered locus">Maqu_0656</name>
</gene>
<accession>A1TYD5</accession>
<reference evidence="2" key="1">
    <citation type="journal article" date="2011" name="Appl. Environ. Microbiol.">
        <title>Genomic potential of Marinobacter aquaeolei, a biogeochemical 'opportunitroph'.</title>
        <authorList>
            <person name="Singer E."/>
            <person name="Webb E.A."/>
            <person name="Nelson W.C."/>
            <person name="Heidelberg J.F."/>
            <person name="Ivanova N."/>
            <person name="Pati A."/>
            <person name="Edwards K.J."/>
        </authorList>
    </citation>
    <scope>NUCLEOTIDE SEQUENCE [LARGE SCALE GENOMIC DNA]</scope>
    <source>
        <strain evidence="2">ATCC 700491 / DSM 11845 / VT8</strain>
    </source>
</reference>
<dbReference type="AlphaFoldDB" id="A1TYD5"/>
<evidence type="ECO:0000313" key="1">
    <source>
        <dbReference type="EMBL" id="ABM17754.1"/>
    </source>
</evidence>
<name>A1TYD5_MARN8</name>
<dbReference type="InterPro" id="IPR036273">
    <property type="entry name" value="CRAL/TRIO_N_dom_sf"/>
</dbReference>
<dbReference type="OrthoDB" id="9952338at2"/>
<protein>
    <submittedName>
        <fullName evidence="1">Uncharacterized protein</fullName>
    </submittedName>
</protein>